<reference evidence="2" key="1">
    <citation type="submission" date="2023-12" db="EMBL/GenBank/DDBJ databases">
        <title>Genome assembly of Anisodus tanguticus.</title>
        <authorList>
            <person name="Wang Y.-J."/>
        </authorList>
    </citation>
    <scope>NUCLEOTIDE SEQUENCE</scope>
    <source>
        <strain evidence="2">KB-2021</strain>
        <tissue evidence="2">Leaf</tissue>
    </source>
</reference>
<sequence>MGKKIEYGDEDQYEPKSDDELNAEGGSSSDEDGHKIWCKLQPIPNFSVGEDKDEDAAEYGGQNDDECEEDGDEEEENDPEIAKVEEHLLDMSNIREGSRMVAVLLSNTTDLGFLLGRQETTCARI</sequence>
<dbReference type="Proteomes" id="UP001291623">
    <property type="component" value="Unassembled WGS sequence"/>
</dbReference>
<dbReference type="EMBL" id="JAVYJV010000013">
    <property type="protein sequence ID" value="KAK4355867.1"/>
    <property type="molecule type" value="Genomic_DNA"/>
</dbReference>
<evidence type="ECO:0000313" key="2">
    <source>
        <dbReference type="EMBL" id="KAK4355867.1"/>
    </source>
</evidence>
<evidence type="ECO:0000256" key="1">
    <source>
        <dbReference type="SAM" id="MobiDB-lite"/>
    </source>
</evidence>
<proteinExistence type="predicted"/>
<name>A0AAE1V5A4_9SOLA</name>
<gene>
    <name evidence="2" type="ORF">RND71_024838</name>
</gene>
<feature type="compositionally biased region" description="Acidic residues" evidence="1">
    <location>
        <begin position="51"/>
        <end position="79"/>
    </location>
</feature>
<dbReference type="AlphaFoldDB" id="A0AAE1V5A4"/>
<accession>A0AAE1V5A4</accession>
<keyword evidence="3" id="KW-1185">Reference proteome</keyword>
<feature type="region of interest" description="Disordered" evidence="1">
    <location>
        <begin position="1"/>
        <end position="80"/>
    </location>
</feature>
<evidence type="ECO:0000313" key="3">
    <source>
        <dbReference type="Proteomes" id="UP001291623"/>
    </source>
</evidence>
<organism evidence="2 3">
    <name type="scientific">Anisodus tanguticus</name>
    <dbReference type="NCBI Taxonomy" id="243964"/>
    <lineage>
        <taxon>Eukaryota</taxon>
        <taxon>Viridiplantae</taxon>
        <taxon>Streptophyta</taxon>
        <taxon>Embryophyta</taxon>
        <taxon>Tracheophyta</taxon>
        <taxon>Spermatophyta</taxon>
        <taxon>Magnoliopsida</taxon>
        <taxon>eudicotyledons</taxon>
        <taxon>Gunneridae</taxon>
        <taxon>Pentapetalae</taxon>
        <taxon>asterids</taxon>
        <taxon>lamiids</taxon>
        <taxon>Solanales</taxon>
        <taxon>Solanaceae</taxon>
        <taxon>Solanoideae</taxon>
        <taxon>Hyoscyameae</taxon>
        <taxon>Anisodus</taxon>
    </lineage>
</organism>
<comment type="caution">
    <text evidence="2">The sequence shown here is derived from an EMBL/GenBank/DDBJ whole genome shotgun (WGS) entry which is preliminary data.</text>
</comment>
<feature type="compositionally biased region" description="Basic and acidic residues" evidence="1">
    <location>
        <begin position="1"/>
        <end position="19"/>
    </location>
</feature>
<protein>
    <submittedName>
        <fullName evidence="2">Uncharacterized protein</fullName>
    </submittedName>
</protein>